<gene>
    <name evidence="1" type="ORF">GWO12_11255</name>
</gene>
<dbReference type="Gene3D" id="2.120.10.30">
    <property type="entry name" value="TolB, C-terminal domain"/>
    <property type="match status" value="1"/>
</dbReference>
<evidence type="ECO:0000313" key="2">
    <source>
        <dbReference type="Proteomes" id="UP000702544"/>
    </source>
</evidence>
<proteinExistence type="predicted"/>
<name>A0AAE4Z8A8_9BACT</name>
<dbReference type="InterPro" id="IPR011042">
    <property type="entry name" value="6-blade_b-propeller_TolB-like"/>
</dbReference>
<dbReference type="EMBL" id="JAACAK010000088">
    <property type="protein sequence ID" value="NIR75669.1"/>
    <property type="molecule type" value="Genomic_DNA"/>
</dbReference>
<dbReference type="AlphaFoldDB" id="A0AAE4Z8A8"/>
<accession>A0AAE4Z8A8</accession>
<dbReference type="InterPro" id="IPR011659">
    <property type="entry name" value="WD40"/>
</dbReference>
<reference evidence="1 2" key="1">
    <citation type="submission" date="2020-01" db="EMBL/GenBank/DDBJ databases">
        <title>Genomes assembled from Gulf of Kutch pelagic sediment metagenomes.</title>
        <authorList>
            <person name="Chandrashekar M."/>
            <person name="Mahajan M.S."/>
            <person name="Dave K.J."/>
            <person name="Vatsa P."/>
            <person name="Nathani N.M."/>
        </authorList>
    </citation>
    <scope>NUCLEOTIDE SEQUENCE [LARGE SCALE GENOMIC DNA]</scope>
    <source>
        <strain evidence="1">KS3-K002</strain>
    </source>
</reference>
<dbReference type="SUPFAM" id="SSF82171">
    <property type="entry name" value="DPP6 N-terminal domain-like"/>
    <property type="match status" value="1"/>
</dbReference>
<dbReference type="Proteomes" id="UP000702544">
    <property type="component" value="Unassembled WGS sequence"/>
</dbReference>
<comment type="caution">
    <text evidence="1">The sequence shown here is derived from an EMBL/GenBank/DDBJ whole genome shotgun (WGS) entry which is preliminary data.</text>
</comment>
<organism evidence="1 2">
    <name type="scientific">Candidatus Kutchimonas denitrificans</name>
    <dbReference type="NCBI Taxonomy" id="3056748"/>
    <lineage>
        <taxon>Bacteria</taxon>
        <taxon>Pseudomonadati</taxon>
        <taxon>Gemmatimonadota</taxon>
        <taxon>Gemmatimonadia</taxon>
        <taxon>Candidatus Palauibacterales</taxon>
        <taxon>Candidatus Palauibacteraceae</taxon>
        <taxon>Candidatus Kutchimonas</taxon>
    </lineage>
</organism>
<protein>
    <submittedName>
        <fullName evidence="1">Uncharacterized protein</fullName>
    </submittedName>
</protein>
<dbReference type="Pfam" id="PF07676">
    <property type="entry name" value="PD40"/>
    <property type="match status" value="1"/>
</dbReference>
<evidence type="ECO:0000313" key="1">
    <source>
        <dbReference type="EMBL" id="NIR75669.1"/>
    </source>
</evidence>
<sequence>MVACDAVRSGANRRRITENQVTDHLAQWSPDGRHLLFTSERGDREVVIIAHPDGTHPFQLATR</sequence>